<reference evidence="1 2" key="1">
    <citation type="submission" date="2018-08" db="EMBL/GenBank/DDBJ databases">
        <title>Recombination of ecologically and evolutionarily significant loci maintains genetic cohesion in the Pseudomonas syringae species complex.</title>
        <authorList>
            <person name="Dillon M."/>
            <person name="Thakur S."/>
            <person name="Almeida R.N.D."/>
            <person name="Weir B.S."/>
            <person name="Guttman D.S."/>
        </authorList>
    </citation>
    <scope>NUCLEOTIDE SEQUENCE [LARGE SCALE GENOMIC DNA]</scope>
    <source>
        <strain evidence="1 2">ICMP 14479</strain>
    </source>
</reference>
<dbReference type="AlphaFoldDB" id="A0A3M5V6D1"/>
<dbReference type="EMBL" id="RBUA01000929">
    <property type="protein sequence ID" value="RMU53395.1"/>
    <property type="molecule type" value="Genomic_DNA"/>
</dbReference>
<comment type="caution">
    <text evidence="1">The sequence shown here is derived from an EMBL/GenBank/DDBJ whole genome shotgun (WGS) entry which is preliminary data.</text>
</comment>
<organism evidence="1 2">
    <name type="scientific">Pseudomonas syringae pv. avii</name>
    <dbReference type="NCBI Taxonomy" id="663959"/>
    <lineage>
        <taxon>Bacteria</taxon>
        <taxon>Pseudomonadati</taxon>
        <taxon>Pseudomonadota</taxon>
        <taxon>Gammaproteobacteria</taxon>
        <taxon>Pseudomonadales</taxon>
        <taxon>Pseudomonadaceae</taxon>
        <taxon>Pseudomonas</taxon>
        <taxon>Pseudomonas syringae</taxon>
    </lineage>
</organism>
<evidence type="ECO:0000313" key="2">
    <source>
        <dbReference type="Proteomes" id="UP000280395"/>
    </source>
</evidence>
<proteinExistence type="predicted"/>
<name>A0A3M5V6D1_PSESX</name>
<gene>
    <name evidence="1" type="ORF">ALP29_201270</name>
</gene>
<protein>
    <submittedName>
        <fullName evidence="1">Uncharacterized protein</fullName>
    </submittedName>
</protein>
<accession>A0A3M5V6D1</accession>
<sequence length="83" mass="9273">MIHLLPAGHAQLEGLEAVLVKQAELLRVQSNPDAESLLSRLWQAYARYAFSHSVVQSLADELGKSDDEEDIECAERIVAWGQR</sequence>
<evidence type="ECO:0000313" key="1">
    <source>
        <dbReference type="EMBL" id="RMU53395.1"/>
    </source>
</evidence>
<dbReference type="Proteomes" id="UP000280395">
    <property type="component" value="Unassembled WGS sequence"/>
</dbReference>